<gene>
    <name evidence="1" type="ORF">BN2475_460012</name>
</gene>
<evidence type="ECO:0000313" key="2">
    <source>
        <dbReference type="Proteomes" id="UP000187012"/>
    </source>
</evidence>
<organism evidence="1 2">
    <name type="scientific">Paraburkholderia ribeironis</name>
    <dbReference type="NCBI Taxonomy" id="1247936"/>
    <lineage>
        <taxon>Bacteria</taxon>
        <taxon>Pseudomonadati</taxon>
        <taxon>Pseudomonadota</taxon>
        <taxon>Betaproteobacteria</taxon>
        <taxon>Burkholderiales</taxon>
        <taxon>Burkholderiaceae</taxon>
        <taxon>Paraburkholderia</taxon>
    </lineage>
</organism>
<dbReference type="Proteomes" id="UP000187012">
    <property type="component" value="Unassembled WGS sequence"/>
</dbReference>
<dbReference type="RefSeq" id="WP_159444592.1">
    <property type="nucleotide sequence ID" value="NZ_CYGX02000046.1"/>
</dbReference>
<protein>
    <submittedName>
        <fullName evidence="1">Uncharacterized protein</fullName>
    </submittedName>
</protein>
<sequence>MPDTDFQVAACREDAAKQKLEFYKWLSCPGDMESSEHPECSTVKRILGRELTKPDTDE</sequence>
<accession>A0A1N7S9G2</accession>
<dbReference type="AlphaFoldDB" id="A0A1N7S9G2"/>
<keyword evidence="2" id="KW-1185">Reference proteome</keyword>
<proteinExistence type="predicted"/>
<dbReference type="OrthoDB" id="9009455at2"/>
<reference evidence="1 2" key="1">
    <citation type="submission" date="2016-12" db="EMBL/GenBank/DDBJ databases">
        <authorList>
            <person name="Song W.-J."/>
            <person name="Kurnit D.M."/>
        </authorList>
    </citation>
    <scope>NUCLEOTIDE SEQUENCE [LARGE SCALE GENOMIC DNA]</scope>
    <source>
        <strain evidence="1 2">STM7296</strain>
    </source>
</reference>
<dbReference type="EMBL" id="CYGX02000046">
    <property type="protein sequence ID" value="SIT44020.1"/>
    <property type="molecule type" value="Genomic_DNA"/>
</dbReference>
<dbReference type="STRING" id="1247936.BN2475_460012"/>
<evidence type="ECO:0000313" key="1">
    <source>
        <dbReference type="EMBL" id="SIT44020.1"/>
    </source>
</evidence>
<name>A0A1N7S9G2_9BURK</name>